<dbReference type="AlphaFoldDB" id="A0AAE0B5U4"/>
<accession>A0AAE0B5U4</accession>
<organism evidence="3 4">
    <name type="scientific">Dipteronia sinensis</name>
    <dbReference type="NCBI Taxonomy" id="43782"/>
    <lineage>
        <taxon>Eukaryota</taxon>
        <taxon>Viridiplantae</taxon>
        <taxon>Streptophyta</taxon>
        <taxon>Embryophyta</taxon>
        <taxon>Tracheophyta</taxon>
        <taxon>Spermatophyta</taxon>
        <taxon>Magnoliopsida</taxon>
        <taxon>eudicotyledons</taxon>
        <taxon>Gunneridae</taxon>
        <taxon>Pentapetalae</taxon>
        <taxon>rosids</taxon>
        <taxon>malvids</taxon>
        <taxon>Sapindales</taxon>
        <taxon>Sapindaceae</taxon>
        <taxon>Hippocastanoideae</taxon>
        <taxon>Acereae</taxon>
        <taxon>Dipteronia</taxon>
    </lineage>
</organism>
<feature type="domain" description="FAR1" evidence="1">
    <location>
        <begin position="48"/>
        <end position="103"/>
    </location>
</feature>
<dbReference type="InterPro" id="IPR004330">
    <property type="entry name" value="FAR1_DNA_bnd_dom"/>
</dbReference>
<proteinExistence type="predicted"/>
<name>A0AAE0B5U4_9ROSI</name>
<keyword evidence="4" id="KW-1185">Reference proteome</keyword>
<comment type="caution">
    <text evidence="3">The sequence shown here is derived from an EMBL/GenBank/DDBJ whole genome shotgun (WGS) entry which is preliminary data.</text>
</comment>
<evidence type="ECO:0000313" key="4">
    <source>
        <dbReference type="Proteomes" id="UP001281410"/>
    </source>
</evidence>
<dbReference type="Proteomes" id="UP001281410">
    <property type="component" value="Unassembled WGS sequence"/>
</dbReference>
<evidence type="ECO:0000259" key="2">
    <source>
        <dbReference type="Pfam" id="PF10551"/>
    </source>
</evidence>
<reference evidence="3" key="1">
    <citation type="journal article" date="2023" name="Plant J.">
        <title>Genome sequences and population genomics provide insights into the demographic history, inbreeding, and mutation load of two 'living fossil' tree species of Dipteronia.</title>
        <authorList>
            <person name="Feng Y."/>
            <person name="Comes H.P."/>
            <person name="Chen J."/>
            <person name="Zhu S."/>
            <person name="Lu R."/>
            <person name="Zhang X."/>
            <person name="Li P."/>
            <person name="Qiu J."/>
            <person name="Olsen K.M."/>
            <person name="Qiu Y."/>
        </authorList>
    </citation>
    <scope>NUCLEOTIDE SEQUENCE</scope>
    <source>
        <strain evidence="3">NBL</strain>
    </source>
</reference>
<sequence length="320" mass="37088">MFSLYPTSKMDHVELSSNSLDITYIPQVRYDCKSKLGQEFASLKEVLDFYNDYAKEAGFSVRVNSSKKSKDNIEIVRKEYVCSKEGKSFLGENGERKMRRREENIITHCFWADATLGRSNKYFGDVVVFDTTYNTNRYGMIFAPLVGVNNYGQSTLFGCSFLSNETTDSFIWLFEQFKRAMPGAPPKMIITNQDPAMAKAIAQTLQGNTIMLFKNAYGIPIVWKILSLNGWRAIAHQLHEELIVNHIDINEKPLLKLPLEMEKQMSEIYTRKRFQEFQDELSEHFSYKVELMEENDVCCMFKVLKRDGGSTKFEIVYQKE</sequence>
<dbReference type="PANTHER" id="PTHR47718">
    <property type="entry name" value="OS01G0519700 PROTEIN"/>
    <property type="match status" value="1"/>
</dbReference>
<dbReference type="Pfam" id="PF10551">
    <property type="entry name" value="MULE"/>
    <property type="match status" value="1"/>
</dbReference>
<dbReference type="EMBL" id="JANJYJ010000001">
    <property type="protein sequence ID" value="KAK3229820.1"/>
    <property type="molecule type" value="Genomic_DNA"/>
</dbReference>
<dbReference type="Pfam" id="PF03101">
    <property type="entry name" value="FAR1"/>
    <property type="match status" value="1"/>
</dbReference>
<evidence type="ECO:0008006" key="5">
    <source>
        <dbReference type="Google" id="ProtNLM"/>
    </source>
</evidence>
<gene>
    <name evidence="3" type="ORF">Dsin_001701</name>
</gene>
<feature type="domain" description="MULE transposase" evidence="2">
    <location>
        <begin position="126"/>
        <end position="204"/>
    </location>
</feature>
<evidence type="ECO:0000313" key="3">
    <source>
        <dbReference type="EMBL" id="KAK3229820.1"/>
    </source>
</evidence>
<evidence type="ECO:0000259" key="1">
    <source>
        <dbReference type="Pfam" id="PF03101"/>
    </source>
</evidence>
<protein>
    <recommendedName>
        <fullName evidence="5">Protein FAR1-RELATED SEQUENCE</fullName>
    </recommendedName>
</protein>
<dbReference type="InterPro" id="IPR018289">
    <property type="entry name" value="MULE_transposase_dom"/>
</dbReference>